<dbReference type="SUPFAM" id="SSF53448">
    <property type="entry name" value="Nucleotide-diphospho-sugar transferases"/>
    <property type="match status" value="1"/>
</dbReference>
<gene>
    <name evidence="3" type="ORF">A2172_02895</name>
</gene>
<feature type="domain" description="Glycosyltransferase 2-like" evidence="2">
    <location>
        <begin position="5"/>
        <end position="124"/>
    </location>
</feature>
<dbReference type="InterPro" id="IPR001173">
    <property type="entry name" value="Glyco_trans_2-like"/>
</dbReference>
<keyword evidence="1" id="KW-0472">Membrane</keyword>
<dbReference type="InterPro" id="IPR029044">
    <property type="entry name" value="Nucleotide-diphossugar_trans"/>
</dbReference>
<comment type="caution">
    <text evidence="3">The sequence shown here is derived from an EMBL/GenBank/DDBJ whole genome shotgun (WGS) entry which is preliminary data.</text>
</comment>
<dbReference type="EMBL" id="MHCP01000030">
    <property type="protein sequence ID" value="OGY22863.1"/>
    <property type="molecule type" value="Genomic_DNA"/>
</dbReference>
<keyword evidence="1" id="KW-1133">Transmembrane helix</keyword>
<dbReference type="STRING" id="1802593.A2172_02895"/>
<reference evidence="3 4" key="1">
    <citation type="journal article" date="2016" name="Nat. Commun.">
        <title>Thousands of microbial genomes shed light on interconnected biogeochemical processes in an aquifer system.</title>
        <authorList>
            <person name="Anantharaman K."/>
            <person name="Brown C.T."/>
            <person name="Hug L.A."/>
            <person name="Sharon I."/>
            <person name="Castelle C.J."/>
            <person name="Probst A.J."/>
            <person name="Thomas B.C."/>
            <person name="Singh A."/>
            <person name="Wilkins M.J."/>
            <person name="Karaoz U."/>
            <person name="Brodie E.L."/>
            <person name="Williams K.H."/>
            <person name="Hubbard S.S."/>
            <person name="Banfield J.F."/>
        </authorList>
    </citation>
    <scope>NUCLEOTIDE SEQUENCE [LARGE SCALE GENOMIC DNA]</scope>
</reference>
<keyword evidence="1" id="KW-0812">Transmembrane</keyword>
<name>A0A1G1W5G2_9BACT</name>
<evidence type="ECO:0000259" key="2">
    <source>
        <dbReference type="Pfam" id="PF00535"/>
    </source>
</evidence>
<dbReference type="AlphaFoldDB" id="A0A1G1W5G2"/>
<accession>A0A1G1W5G2</accession>
<protein>
    <recommendedName>
        <fullName evidence="2">Glycosyltransferase 2-like domain-containing protein</fullName>
    </recommendedName>
</protein>
<dbReference type="PANTHER" id="PTHR43630">
    <property type="entry name" value="POLY-BETA-1,6-N-ACETYL-D-GLUCOSAMINE SYNTHASE"/>
    <property type="match status" value="1"/>
</dbReference>
<sequence length="249" mass="29242">MSKLSVVILTREKERYLEQVLASLSFADEIILVVDSVRSGSRSEKIGRKYKAKTFLHKFKNYEEQKNFGIEKSSSDWILNLDSDEIVPPELGEEMETVIKSKNYNGYMMPSKNFIGNRWVRFGGLYPDYHIRLFKKTKGEFFGSVHESVKLEGNFSYLKNPVIHYTYASLSDYWAKVKKYSTLEAERDFRDGKKIPWFLYFKIPLRFTKLYFIQLGFLDGFYGFASAAFLSYYLYLKFAKIKSLEKQCA</sequence>
<proteinExistence type="predicted"/>
<evidence type="ECO:0000256" key="1">
    <source>
        <dbReference type="SAM" id="Phobius"/>
    </source>
</evidence>
<dbReference type="Pfam" id="PF00535">
    <property type="entry name" value="Glycos_transf_2"/>
    <property type="match status" value="1"/>
</dbReference>
<dbReference type="Proteomes" id="UP000176631">
    <property type="component" value="Unassembled WGS sequence"/>
</dbReference>
<dbReference type="CDD" id="cd02511">
    <property type="entry name" value="Beta4Glucosyltransferase"/>
    <property type="match status" value="1"/>
</dbReference>
<evidence type="ECO:0000313" key="4">
    <source>
        <dbReference type="Proteomes" id="UP000176631"/>
    </source>
</evidence>
<evidence type="ECO:0000313" key="3">
    <source>
        <dbReference type="EMBL" id="OGY22863.1"/>
    </source>
</evidence>
<organism evidence="3 4">
    <name type="scientific">Candidatus Woykebacteria bacterium RBG_13_40_15</name>
    <dbReference type="NCBI Taxonomy" id="1802593"/>
    <lineage>
        <taxon>Bacteria</taxon>
        <taxon>Candidatus Woykeibacteriota</taxon>
    </lineage>
</organism>
<dbReference type="PANTHER" id="PTHR43630:SF2">
    <property type="entry name" value="GLYCOSYLTRANSFERASE"/>
    <property type="match status" value="1"/>
</dbReference>
<feature type="transmembrane region" description="Helical" evidence="1">
    <location>
        <begin position="211"/>
        <end position="236"/>
    </location>
</feature>
<dbReference type="Gene3D" id="3.90.550.10">
    <property type="entry name" value="Spore Coat Polysaccharide Biosynthesis Protein SpsA, Chain A"/>
    <property type="match status" value="1"/>
</dbReference>